<feature type="compositionally biased region" description="Basic and acidic residues" evidence="1">
    <location>
        <begin position="57"/>
        <end position="68"/>
    </location>
</feature>
<name>A0ABU6TNP2_9FABA</name>
<sequence length="119" mass="13366">MNLNSYLDTNSTLTRDFLRVNEHPSTQIHHNNSQLMCCEYYAQKQARSSAKPQNSKKFQESKRTERASHSRKRCVNRSSGVKVMAAGIGGWCLMRVPLVNGGSVISRFGPVRAKLLAKV</sequence>
<protein>
    <submittedName>
        <fullName evidence="2">Uncharacterized protein</fullName>
    </submittedName>
</protein>
<proteinExistence type="predicted"/>
<keyword evidence="3" id="KW-1185">Reference proteome</keyword>
<feature type="region of interest" description="Disordered" evidence="1">
    <location>
        <begin position="47"/>
        <end position="74"/>
    </location>
</feature>
<dbReference type="Proteomes" id="UP001341840">
    <property type="component" value="Unassembled WGS sequence"/>
</dbReference>
<feature type="compositionally biased region" description="Polar residues" evidence="1">
    <location>
        <begin position="47"/>
        <end position="56"/>
    </location>
</feature>
<organism evidence="2 3">
    <name type="scientific">Stylosanthes scabra</name>
    <dbReference type="NCBI Taxonomy" id="79078"/>
    <lineage>
        <taxon>Eukaryota</taxon>
        <taxon>Viridiplantae</taxon>
        <taxon>Streptophyta</taxon>
        <taxon>Embryophyta</taxon>
        <taxon>Tracheophyta</taxon>
        <taxon>Spermatophyta</taxon>
        <taxon>Magnoliopsida</taxon>
        <taxon>eudicotyledons</taxon>
        <taxon>Gunneridae</taxon>
        <taxon>Pentapetalae</taxon>
        <taxon>rosids</taxon>
        <taxon>fabids</taxon>
        <taxon>Fabales</taxon>
        <taxon>Fabaceae</taxon>
        <taxon>Papilionoideae</taxon>
        <taxon>50 kb inversion clade</taxon>
        <taxon>dalbergioids sensu lato</taxon>
        <taxon>Dalbergieae</taxon>
        <taxon>Pterocarpus clade</taxon>
        <taxon>Stylosanthes</taxon>
    </lineage>
</organism>
<dbReference type="EMBL" id="JASCZI010091215">
    <property type="protein sequence ID" value="MED6149493.1"/>
    <property type="molecule type" value="Genomic_DNA"/>
</dbReference>
<evidence type="ECO:0000313" key="3">
    <source>
        <dbReference type="Proteomes" id="UP001341840"/>
    </source>
</evidence>
<evidence type="ECO:0000313" key="2">
    <source>
        <dbReference type="EMBL" id="MED6149493.1"/>
    </source>
</evidence>
<reference evidence="2 3" key="1">
    <citation type="journal article" date="2023" name="Plants (Basel)">
        <title>Bridging the Gap: Combining Genomics and Transcriptomics Approaches to Understand Stylosanthes scabra, an Orphan Legume from the Brazilian Caatinga.</title>
        <authorList>
            <person name="Ferreira-Neto J.R.C."/>
            <person name="da Silva M.D."/>
            <person name="Binneck E."/>
            <person name="de Melo N.F."/>
            <person name="da Silva R.H."/>
            <person name="de Melo A.L.T.M."/>
            <person name="Pandolfi V."/>
            <person name="Bustamante F.O."/>
            <person name="Brasileiro-Vidal A.C."/>
            <person name="Benko-Iseppon A.M."/>
        </authorList>
    </citation>
    <scope>NUCLEOTIDE SEQUENCE [LARGE SCALE GENOMIC DNA]</scope>
    <source>
        <tissue evidence="2">Leaves</tissue>
    </source>
</reference>
<accession>A0ABU6TNP2</accession>
<evidence type="ECO:0000256" key="1">
    <source>
        <dbReference type="SAM" id="MobiDB-lite"/>
    </source>
</evidence>
<gene>
    <name evidence="2" type="ORF">PIB30_063034</name>
</gene>
<feature type="non-terminal residue" evidence="2">
    <location>
        <position position="119"/>
    </location>
</feature>
<comment type="caution">
    <text evidence="2">The sequence shown here is derived from an EMBL/GenBank/DDBJ whole genome shotgun (WGS) entry which is preliminary data.</text>
</comment>